<name>A0A0J8B192_BETVV</name>
<sequence>MKQDPRSFELHLEYINALPSGQETDFILVSCTVSGIKTSRKDHVLRAKKELQNHMILMELTLKSILATSQKDKEEILREIQSITTEEVIEDEVLRKLQNRLTLA</sequence>
<dbReference type="EMBL" id="KQ090908">
    <property type="protein sequence ID" value="KMS94774.1"/>
    <property type="molecule type" value="Genomic_DNA"/>
</dbReference>
<accession>A0A0J8B192</accession>
<evidence type="ECO:0000313" key="1">
    <source>
        <dbReference type="EMBL" id="KMS94774.1"/>
    </source>
</evidence>
<dbReference type="AlphaFoldDB" id="A0A0J8B192"/>
<organism evidence="1 2">
    <name type="scientific">Beta vulgaris subsp. vulgaris</name>
    <name type="common">Beet</name>
    <dbReference type="NCBI Taxonomy" id="3555"/>
    <lineage>
        <taxon>Eukaryota</taxon>
        <taxon>Viridiplantae</taxon>
        <taxon>Streptophyta</taxon>
        <taxon>Embryophyta</taxon>
        <taxon>Tracheophyta</taxon>
        <taxon>Spermatophyta</taxon>
        <taxon>Magnoliopsida</taxon>
        <taxon>eudicotyledons</taxon>
        <taxon>Gunneridae</taxon>
        <taxon>Pentapetalae</taxon>
        <taxon>Caryophyllales</taxon>
        <taxon>Chenopodiaceae</taxon>
        <taxon>Betoideae</taxon>
        <taxon>Beta</taxon>
    </lineage>
</organism>
<keyword evidence="2" id="KW-1185">Reference proteome</keyword>
<dbReference type="Gramene" id="KMS94774">
    <property type="protein sequence ID" value="KMS94774"/>
    <property type="gene ID" value="BVRB_015410"/>
</dbReference>
<reference evidence="1 2" key="1">
    <citation type="journal article" date="2014" name="Nature">
        <title>The genome of the recently domesticated crop plant sugar beet (Beta vulgaris).</title>
        <authorList>
            <person name="Dohm J.C."/>
            <person name="Minoche A.E."/>
            <person name="Holtgrawe D."/>
            <person name="Capella-Gutierrez S."/>
            <person name="Zakrzewski F."/>
            <person name="Tafer H."/>
            <person name="Rupp O."/>
            <person name="Sorensen T.R."/>
            <person name="Stracke R."/>
            <person name="Reinhardt R."/>
            <person name="Goesmann A."/>
            <person name="Kraft T."/>
            <person name="Schulz B."/>
            <person name="Stadler P.F."/>
            <person name="Schmidt T."/>
            <person name="Gabaldon T."/>
            <person name="Lehrach H."/>
            <person name="Weisshaar B."/>
            <person name="Himmelbauer H."/>
        </authorList>
    </citation>
    <scope>NUCLEOTIDE SEQUENCE [LARGE SCALE GENOMIC DNA]</scope>
    <source>
        <tissue evidence="1">Taproot</tissue>
    </source>
</reference>
<dbReference type="eggNOG" id="KOG1203">
    <property type="taxonomic scope" value="Eukaryota"/>
</dbReference>
<evidence type="ECO:0000313" key="2">
    <source>
        <dbReference type="Proteomes" id="UP000035740"/>
    </source>
</evidence>
<dbReference type="Proteomes" id="UP000035740">
    <property type="component" value="Unassembled WGS sequence"/>
</dbReference>
<protein>
    <submittedName>
        <fullName evidence="1">Uncharacterized protein</fullName>
    </submittedName>
</protein>
<dbReference type="OrthoDB" id="10254221at2759"/>
<proteinExistence type="predicted"/>
<gene>
    <name evidence="1" type="ORF">BVRB_015410</name>
</gene>